<proteinExistence type="predicted"/>
<organism evidence="2 3">
    <name type="scientific">Orbilia oligospora</name>
    <name type="common">Nematode-trapping fungus</name>
    <name type="synonym">Arthrobotrys oligospora</name>
    <dbReference type="NCBI Taxonomy" id="2813651"/>
    <lineage>
        <taxon>Eukaryota</taxon>
        <taxon>Fungi</taxon>
        <taxon>Dikarya</taxon>
        <taxon>Ascomycota</taxon>
        <taxon>Pezizomycotina</taxon>
        <taxon>Orbiliomycetes</taxon>
        <taxon>Orbiliales</taxon>
        <taxon>Orbiliaceae</taxon>
        <taxon>Orbilia</taxon>
    </lineage>
</organism>
<dbReference type="EMBL" id="WIQZ01000015">
    <property type="protein sequence ID" value="KAF3140972.1"/>
    <property type="molecule type" value="Genomic_DNA"/>
</dbReference>
<comment type="caution">
    <text evidence="2">The sequence shown here is derived from an EMBL/GenBank/DDBJ whole genome shotgun (WGS) entry which is preliminary data.</text>
</comment>
<evidence type="ECO:0000313" key="3">
    <source>
        <dbReference type="Proteomes" id="UP000480548"/>
    </source>
</evidence>
<dbReference type="Proteomes" id="UP000480548">
    <property type="component" value="Unassembled WGS sequence"/>
</dbReference>
<protein>
    <submittedName>
        <fullName evidence="2">Uncharacterized protein</fullName>
    </submittedName>
</protein>
<accession>A0A7C8NTD2</accession>
<gene>
    <name evidence="2" type="ORF">TWF703_002479</name>
</gene>
<evidence type="ECO:0000313" key="2">
    <source>
        <dbReference type="EMBL" id="KAF3140972.1"/>
    </source>
</evidence>
<evidence type="ECO:0000256" key="1">
    <source>
        <dbReference type="SAM" id="MobiDB-lite"/>
    </source>
</evidence>
<feature type="region of interest" description="Disordered" evidence="1">
    <location>
        <begin position="26"/>
        <end position="49"/>
    </location>
</feature>
<dbReference type="AlphaFoldDB" id="A0A7C8NTD2"/>
<sequence length="132" mass="14846">MSSLHPNRPYKIVFNESDEQSLFLGVNEDSNEPDKEIVSYPADTQGDHVEHEKICGTKEEEYRPELKHAFWDIVADQGTHSQDKPNYLIKDPIGSSAWCFSGMGGSQITIRPAPPNHQKTHPSQVLTFIAVL</sequence>
<name>A0A7C8NTD2_ORBOL</name>
<reference evidence="2 3" key="1">
    <citation type="submission" date="2019-06" db="EMBL/GenBank/DDBJ databases">
        <authorList>
            <person name="Palmer J.M."/>
        </authorList>
    </citation>
    <scope>NUCLEOTIDE SEQUENCE [LARGE SCALE GENOMIC DNA]</scope>
    <source>
        <strain evidence="2 3">TWF703</strain>
    </source>
</reference>